<protein>
    <submittedName>
        <fullName evidence="2">Uncharacterized protein</fullName>
    </submittedName>
</protein>
<sequence length="158" mass="16216">MSETAPQTQTTAQFPSTPRFTRFLAARPVWLVGVLATLAGAVVTEAFALVARAAGVPMDAASPGAEEAAEIPVGGFAGGVVFWSVAGIILAVALARWARRPARTFTVTTVALTALSLAGPAVAPHTATSTQIVLAMSHVVAAAVIIPTLAQRLSHQHR</sequence>
<keyword evidence="1" id="KW-0812">Transmembrane</keyword>
<keyword evidence="1" id="KW-1133">Transmembrane helix</keyword>
<evidence type="ECO:0000256" key="1">
    <source>
        <dbReference type="SAM" id="Phobius"/>
    </source>
</evidence>
<feature type="transmembrane region" description="Helical" evidence="1">
    <location>
        <begin position="71"/>
        <end position="93"/>
    </location>
</feature>
<name>A0A5N8WN99_9ACTN</name>
<dbReference type="Pfam" id="PF19545">
    <property type="entry name" value="DUF6069"/>
    <property type="match status" value="1"/>
</dbReference>
<keyword evidence="1" id="KW-0472">Membrane</keyword>
<feature type="transmembrane region" description="Helical" evidence="1">
    <location>
        <begin position="29"/>
        <end position="51"/>
    </location>
</feature>
<reference evidence="2 3" key="1">
    <citation type="submission" date="2019-09" db="EMBL/GenBank/DDBJ databases">
        <authorList>
            <person name="Duangmal K."/>
            <person name="Teo W.F.A."/>
            <person name="Lipun K."/>
        </authorList>
    </citation>
    <scope>NUCLEOTIDE SEQUENCE [LARGE SCALE GENOMIC DNA]</scope>
    <source>
        <strain evidence="2 3">K1PN6</strain>
    </source>
</reference>
<gene>
    <name evidence="2" type="ORF">FPZ41_05075</name>
</gene>
<feature type="transmembrane region" description="Helical" evidence="1">
    <location>
        <begin position="105"/>
        <end position="123"/>
    </location>
</feature>
<dbReference type="AlphaFoldDB" id="A0A5N8WN99"/>
<dbReference type="EMBL" id="VMNX01000008">
    <property type="protein sequence ID" value="MPY47998.1"/>
    <property type="molecule type" value="Genomic_DNA"/>
</dbReference>
<comment type="caution">
    <text evidence="2">The sequence shown here is derived from an EMBL/GenBank/DDBJ whole genome shotgun (WGS) entry which is preliminary data.</text>
</comment>
<evidence type="ECO:0000313" key="3">
    <source>
        <dbReference type="Proteomes" id="UP000373149"/>
    </source>
</evidence>
<keyword evidence="3" id="KW-1185">Reference proteome</keyword>
<proteinExistence type="predicted"/>
<organism evidence="2 3">
    <name type="scientific">Streptomyces acidicola</name>
    <dbReference type="NCBI Taxonomy" id="2596892"/>
    <lineage>
        <taxon>Bacteria</taxon>
        <taxon>Bacillati</taxon>
        <taxon>Actinomycetota</taxon>
        <taxon>Actinomycetes</taxon>
        <taxon>Kitasatosporales</taxon>
        <taxon>Streptomycetaceae</taxon>
        <taxon>Streptomyces</taxon>
    </lineage>
</organism>
<accession>A0A5N8WN99</accession>
<feature type="transmembrane region" description="Helical" evidence="1">
    <location>
        <begin position="129"/>
        <end position="150"/>
    </location>
</feature>
<evidence type="ECO:0000313" key="2">
    <source>
        <dbReference type="EMBL" id="MPY47998.1"/>
    </source>
</evidence>
<dbReference type="Proteomes" id="UP000373149">
    <property type="component" value="Unassembled WGS sequence"/>
</dbReference>
<dbReference type="InterPro" id="IPR045713">
    <property type="entry name" value="DUF6069"/>
</dbReference>